<protein>
    <recommendedName>
        <fullName evidence="6">Mitochondrial inner membrane protease ATP23</fullName>
        <ecNumber evidence="6">3.4.24.-</ecNumber>
    </recommendedName>
</protein>
<evidence type="ECO:0000256" key="4">
    <source>
        <dbReference type="ARBA" id="ARBA00022801"/>
    </source>
</evidence>
<feature type="region of interest" description="Disordered" evidence="7">
    <location>
        <begin position="1"/>
        <end position="29"/>
    </location>
</feature>
<proteinExistence type="inferred from homology"/>
<dbReference type="AlphaFoldDB" id="A0AA39KYH8"/>
<sequence>MTSENNDDHKETPNHSQHSGDEFWGHDLYPERRGTKSRNFMSTLFMKEGREIYDKSRCEKMVYDCAMKHPLVKLMMMALKSSGCPVDLRRNFSCETCDSLVTGGYDTELNQIVICQNNIRRESTAASVLVHEMIHMFDFCRHKMDFKNIDHLACTEIRAANLTYCSFASAVVDGDASFWDVKNRHQDCVKRRAMLSVLAARAVTVAEAAEAVNRVFNKCYKDLEPIGRRIYRPREHMDQALLDASYFYTDK</sequence>
<name>A0AA39KYH8_MICHY</name>
<evidence type="ECO:0000313" key="9">
    <source>
        <dbReference type="Proteomes" id="UP001168972"/>
    </source>
</evidence>
<dbReference type="EC" id="3.4.24.-" evidence="6"/>
<dbReference type="Pfam" id="PF09768">
    <property type="entry name" value="Peptidase_M76"/>
    <property type="match status" value="1"/>
</dbReference>
<evidence type="ECO:0000256" key="2">
    <source>
        <dbReference type="ARBA" id="ARBA00022670"/>
    </source>
</evidence>
<dbReference type="GO" id="GO:0046872">
    <property type="term" value="F:metal ion binding"/>
    <property type="evidence" value="ECO:0007669"/>
    <property type="project" value="UniProtKB-KW"/>
</dbReference>
<dbReference type="InterPro" id="IPR019165">
    <property type="entry name" value="Peptidase_M76_ATP23"/>
</dbReference>
<keyword evidence="2 6" id="KW-0645">Protease</keyword>
<dbReference type="Proteomes" id="UP001168972">
    <property type="component" value="Unassembled WGS sequence"/>
</dbReference>
<dbReference type="PANTHER" id="PTHR21711">
    <property type="entry name" value="MITOCHONDRIAL INNER MEMBRANE PROTEASE"/>
    <property type="match status" value="1"/>
</dbReference>
<evidence type="ECO:0000313" key="8">
    <source>
        <dbReference type="EMBL" id="KAK0178598.1"/>
    </source>
</evidence>
<keyword evidence="4 6" id="KW-0378">Hydrolase</keyword>
<reference evidence="8" key="2">
    <citation type="submission" date="2023-03" db="EMBL/GenBank/DDBJ databases">
        <authorList>
            <person name="Inwood S.N."/>
            <person name="Skelly J.G."/>
            <person name="Guhlin J."/>
            <person name="Harrop T.W.R."/>
            <person name="Goldson S.G."/>
            <person name="Dearden P.K."/>
        </authorList>
    </citation>
    <scope>NUCLEOTIDE SEQUENCE</scope>
    <source>
        <strain evidence="8">Lincoln</strain>
        <tissue evidence="8">Whole body</tissue>
    </source>
</reference>
<organism evidence="8 9">
    <name type="scientific">Microctonus hyperodae</name>
    <name type="common">Parasitoid wasp</name>
    <dbReference type="NCBI Taxonomy" id="165561"/>
    <lineage>
        <taxon>Eukaryota</taxon>
        <taxon>Metazoa</taxon>
        <taxon>Ecdysozoa</taxon>
        <taxon>Arthropoda</taxon>
        <taxon>Hexapoda</taxon>
        <taxon>Insecta</taxon>
        <taxon>Pterygota</taxon>
        <taxon>Neoptera</taxon>
        <taxon>Endopterygota</taxon>
        <taxon>Hymenoptera</taxon>
        <taxon>Apocrita</taxon>
        <taxon>Ichneumonoidea</taxon>
        <taxon>Braconidae</taxon>
        <taxon>Euphorinae</taxon>
        <taxon>Microctonus</taxon>
    </lineage>
</organism>
<dbReference type="GO" id="GO:0034982">
    <property type="term" value="P:mitochondrial protein processing"/>
    <property type="evidence" value="ECO:0007669"/>
    <property type="project" value="TreeGrafter"/>
</dbReference>
<dbReference type="GO" id="GO:0033615">
    <property type="term" value="P:mitochondrial proton-transporting ATP synthase complex assembly"/>
    <property type="evidence" value="ECO:0007669"/>
    <property type="project" value="TreeGrafter"/>
</dbReference>
<dbReference type="GO" id="GO:0005739">
    <property type="term" value="C:mitochondrion"/>
    <property type="evidence" value="ECO:0007669"/>
    <property type="project" value="GOC"/>
</dbReference>
<evidence type="ECO:0000256" key="3">
    <source>
        <dbReference type="ARBA" id="ARBA00022723"/>
    </source>
</evidence>
<dbReference type="PANTHER" id="PTHR21711:SF0">
    <property type="entry name" value="MITOCHONDRIAL INNER MEMBRANE PROTEASE ATP23 HOMOLOG"/>
    <property type="match status" value="1"/>
</dbReference>
<evidence type="ECO:0000256" key="6">
    <source>
        <dbReference type="RuleBase" id="RU364057"/>
    </source>
</evidence>
<evidence type="ECO:0000256" key="1">
    <source>
        <dbReference type="ARBA" id="ARBA00009915"/>
    </source>
</evidence>
<keyword evidence="3 6" id="KW-0479">Metal-binding</keyword>
<comment type="similarity">
    <text evidence="1 6">Belongs to the peptidase M76 family.</text>
</comment>
<evidence type="ECO:0000256" key="5">
    <source>
        <dbReference type="ARBA" id="ARBA00023049"/>
    </source>
</evidence>
<gene>
    <name evidence="8" type="ORF">PV327_007476</name>
</gene>
<comment type="caution">
    <text evidence="8">The sequence shown here is derived from an EMBL/GenBank/DDBJ whole genome shotgun (WGS) entry which is preliminary data.</text>
</comment>
<dbReference type="EMBL" id="JAQQBR010000004">
    <property type="protein sequence ID" value="KAK0178598.1"/>
    <property type="molecule type" value="Genomic_DNA"/>
</dbReference>
<accession>A0AA39KYH8</accession>
<evidence type="ECO:0000256" key="7">
    <source>
        <dbReference type="SAM" id="MobiDB-lite"/>
    </source>
</evidence>
<reference evidence="8" key="1">
    <citation type="journal article" date="2023" name="bioRxiv">
        <title>Scaffold-level genome assemblies of two parasitoid biocontrol wasps reveal the parthenogenesis mechanism and an associated novel virus.</title>
        <authorList>
            <person name="Inwood S."/>
            <person name="Skelly J."/>
            <person name="Guhlin J."/>
            <person name="Harrop T."/>
            <person name="Goldson S."/>
            <person name="Dearden P."/>
        </authorList>
    </citation>
    <scope>NUCLEOTIDE SEQUENCE</scope>
    <source>
        <strain evidence="8">Lincoln</strain>
        <tissue evidence="8">Whole body</tissue>
    </source>
</reference>
<keyword evidence="9" id="KW-1185">Reference proteome</keyword>
<dbReference type="GO" id="GO:0004222">
    <property type="term" value="F:metalloendopeptidase activity"/>
    <property type="evidence" value="ECO:0007669"/>
    <property type="project" value="InterPro"/>
</dbReference>
<keyword evidence="5 6" id="KW-0482">Metalloprotease</keyword>